<dbReference type="EMBL" id="FZOG01000005">
    <property type="protein sequence ID" value="SNS85650.1"/>
    <property type="molecule type" value="Genomic_DNA"/>
</dbReference>
<evidence type="ECO:0000256" key="2">
    <source>
        <dbReference type="ARBA" id="ARBA00022679"/>
    </source>
</evidence>
<keyword evidence="1 4" id="KW-0489">Methyltransferase</keyword>
<dbReference type="CDD" id="cd02440">
    <property type="entry name" value="AdoMet_MTases"/>
    <property type="match status" value="1"/>
</dbReference>
<dbReference type="NCBIfam" id="NF002463">
    <property type="entry name" value="PRK01683.1"/>
    <property type="match status" value="1"/>
</dbReference>
<evidence type="ECO:0000259" key="3">
    <source>
        <dbReference type="Pfam" id="PF13649"/>
    </source>
</evidence>
<evidence type="ECO:0000313" key="4">
    <source>
        <dbReference type="EMBL" id="SNS85650.1"/>
    </source>
</evidence>
<proteinExistence type="predicted"/>
<dbReference type="Proteomes" id="UP000242915">
    <property type="component" value="Unassembled WGS sequence"/>
</dbReference>
<name>A0A239HW93_9PSED</name>
<dbReference type="Pfam" id="PF13649">
    <property type="entry name" value="Methyltransf_25"/>
    <property type="match status" value="1"/>
</dbReference>
<dbReference type="GO" id="GO:0030798">
    <property type="term" value="F:trans-aconitate 2-methyltransferase activity"/>
    <property type="evidence" value="ECO:0007669"/>
    <property type="project" value="InterPro"/>
</dbReference>
<feature type="domain" description="Methyltransferase" evidence="3">
    <location>
        <begin position="85"/>
        <end position="173"/>
    </location>
</feature>
<dbReference type="SUPFAM" id="SSF53335">
    <property type="entry name" value="S-adenosyl-L-methionine-dependent methyltransferases"/>
    <property type="match status" value="1"/>
</dbReference>
<organism evidence="4 5">
    <name type="scientific">Pseudomonas segetis</name>
    <dbReference type="NCBI Taxonomy" id="298908"/>
    <lineage>
        <taxon>Bacteria</taxon>
        <taxon>Pseudomonadati</taxon>
        <taxon>Pseudomonadota</taxon>
        <taxon>Gammaproteobacteria</taxon>
        <taxon>Pseudomonadales</taxon>
        <taxon>Pseudomonadaceae</taxon>
        <taxon>Pseudomonas</taxon>
    </lineage>
</organism>
<gene>
    <name evidence="4" type="ORF">SAMN05216255_3621</name>
</gene>
<dbReference type="PANTHER" id="PTHR43861">
    <property type="entry name" value="TRANS-ACONITATE 2-METHYLTRANSFERASE-RELATED"/>
    <property type="match status" value="1"/>
</dbReference>
<keyword evidence="2 4" id="KW-0808">Transferase</keyword>
<dbReference type="GO" id="GO:0032259">
    <property type="term" value="P:methylation"/>
    <property type="evidence" value="ECO:0007669"/>
    <property type="project" value="UniProtKB-KW"/>
</dbReference>
<sequence>MQDIKPEQVRLWVRLSVGRTVLGVLTPGEIIVCRVMSNYSVCLVLLDEERVMSWSAQQYSKFEQQRTRPVRDLVAAVASDVRLAVDLGCGPGNSTEVLTQRYPNAVVMGIDSSEDMLQSARQRLPQLDFELADIAAWQPTRRFDLILANASLQWVPDHADLYPHLVAQLAPGGSLAVQMPDNLAEPAHVLAREIAVQGPWADKIGDVKHNPRHSADFYYELLSPHCSVVDVWHTTYYHPLAQGHQAVVEWFKGTALRPFLAKLTAAEQGVFLDDYLARISQAYPALANGTVLLPFPRLFVVAQR</sequence>
<accession>A0A239HW93</accession>
<dbReference type="AlphaFoldDB" id="A0A239HW93"/>
<evidence type="ECO:0000313" key="5">
    <source>
        <dbReference type="Proteomes" id="UP000242915"/>
    </source>
</evidence>
<dbReference type="PANTHER" id="PTHR43861:SF1">
    <property type="entry name" value="TRANS-ACONITATE 2-METHYLTRANSFERASE"/>
    <property type="match status" value="1"/>
</dbReference>
<keyword evidence="5" id="KW-1185">Reference proteome</keyword>
<evidence type="ECO:0000256" key="1">
    <source>
        <dbReference type="ARBA" id="ARBA00022603"/>
    </source>
</evidence>
<dbReference type="Gene3D" id="3.40.50.150">
    <property type="entry name" value="Vaccinia Virus protein VP39"/>
    <property type="match status" value="1"/>
</dbReference>
<dbReference type="Gene3D" id="1.10.150.290">
    <property type="entry name" value="S-adenosyl-L-methionine-dependent methyltransferases"/>
    <property type="match status" value="1"/>
</dbReference>
<dbReference type="InterPro" id="IPR041698">
    <property type="entry name" value="Methyltransf_25"/>
</dbReference>
<reference evidence="5" key="1">
    <citation type="submission" date="2017-06" db="EMBL/GenBank/DDBJ databases">
        <authorList>
            <person name="Varghese N."/>
            <person name="Submissions S."/>
        </authorList>
    </citation>
    <scope>NUCLEOTIDE SEQUENCE [LARGE SCALE GENOMIC DNA]</scope>
    <source>
        <strain evidence="5">CIP 108523</strain>
    </source>
</reference>
<dbReference type="InterPro" id="IPR029063">
    <property type="entry name" value="SAM-dependent_MTases_sf"/>
</dbReference>
<dbReference type="InterPro" id="IPR023149">
    <property type="entry name" value="Trans_acon_MeTrfase_C"/>
</dbReference>
<protein>
    <submittedName>
        <fullName evidence="4">Trans-aconitate 2-methyltransferase</fullName>
    </submittedName>
</protein>